<dbReference type="RefSeq" id="WP_013253362.1">
    <property type="nucleotide sequence ID" value="NC_014364.1"/>
</dbReference>
<organism evidence="2 3">
    <name type="scientific">Sediminispirochaeta smaragdinae (strain DSM 11293 / JCM 15392 / SEBR 4228)</name>
    <name type="common">Spirochaeta smaragdinae</name>
    <dbReference type="NCBI Taxonomy" id="573413"/>
    <lineage>
        <taxon>Bacteria</taxon>
        <taxon>Pseudomonadati</taxon>
        <taxon>Spirochaetota</taxon>
        <taxon>Spirochaetia</taxon>
        <taxon>Spirochaetales</taxon>
        <taxon>Spirochaetaceae</taxon>
        <taxon>Sediminispirochaeta</taxon>
    </lineage>
</organism>
<feature type="domain" description="Xylose isomerase-like TIM barrel" evidence="1">
    <location>
        <begin position="33"/>
        <end position="208"/>
    </location>
</feature>
<keyword evidence="2" id="KW-0413">Isomerase</keyword>
<evidence type="ECO:0000259" key="1">
    <source>
        <dbReference type="Pfam" id="PF01261"/>
    </source>
</evidence>
<dbReference type="InterPro" id="IPR050312">
    <property type="entry name" value="IolE/XylAMocC-like"/>
</dbReference>
<keyword evidence="3" id="KW-1185">Reference proteome</keyword>
<dbReference type="PANTHER" id="PTHR12110">
    <property type="entry name" value="HYDROXYPYRUVATE ISOMERASE"/>
    <property type="match status" value="1"/>
</dbReference>
<dbReference type="KEGG" id="ssm:Spirs_0763"/>
<dbReference type="Proteomes" id="UP000002318">
    <property type="component" value="Chromosome"/>
</dbReference>
<proteinExistence type="predicted"/>
<dbReference type="InterPro" id="IPR036237">
    <property type="entry name" value="Xyl_isomerase-like_sf"/>
</dbReference>
<sequence length="211" mass="24220">MNISKVICGNYSYQLYSFNYFLESMKRLEQKEIELWGAGPHLFQDDFSEQMMHSLYKKIKDYGLRVICYTPEQCMYPINIASSDPIIRKRSIAYLTRSLEIASQMEAPKALITTGQGYRDESKEDAWNRCVEALSILGGKAEQLGVTIVFEHLTKTTTNLCLKARDVDRMLKEVGMIDVDMAARLHEGIRDYFELMGKSIQHVHFVDGNPA</sequence>
<dbReference type="Pfam" id="PF01261">
    <property type="entry name" value="AP_endonuc_2"/>
    <property type="match status" value="1"/>
</dbReference>
<dbReference type="eggNOG" id="COG1082">
    <property type="taxonomic scope" value="Bacteria"/>
</dbReference>
<dbReference type="InterPro" id="IPR013022">
    <property type="entry name" value="Xyl_isomerase-like_TIM-brl"/>
</dbReference>
<dbReference type="Gene3D" id="3.20.20.150">
    <property type="entry name" value="Divalent-metal-dependent TIM barrel enzymes"/>
    <property type="match status" value="1"/>
</dbReference>
<accession>E1RC18</accession>
<dbReference type="HOGENOM" id="CLU_050006_5_1_12"/>
<dbReference type="AlphaFoldDB" id="E1RC18"/>
<evidence type="ECO:0000313" key="3">
    <source>
        <dbReference type="Proteomes" id="UP000002318"/>
    </source>
</evidence>
<protein>
    <submittedName>
        <fullName evidence="2">Xylose isomerase domain protein TIM barrel</fullName>
    </submittedName>
</protein>
<reference evidence="2 3" key="1">
    <citation type="journal article" date="2010" name="Stand. Genomic Sci.">
        <title>Complete genome sequence of Spirochaeta smaragdinae type strain (SEBR 4228).</title>
        <authorList>
            <person name="Mavromatis K."/>
            <person name="Yasawong M."/>
            <person name="Chertkov O."/>
            <person name="Lapidus A."/>
            <person name="Lucas S."/>
            <person name="Nolan M."/>
            <person name="Del Rio T.G."/>
            <person name="Tice H."/>
            <person name="Cheng J.F."/>
            <person name="Pitluck S."/>
            <person name="Liolios K."/>
            <person name="Ivanova N."/>
            <person name="Tapia R."/>
            <person name="Han C."/>
            <person name="Bruce D."/>
            <person name="Goodwin L."/>
            <person name="Pati A."/>
            <person name="Chen A."/>
            <person name="Palaniappan K."/>
            <person name="Land M."/>
            <person name="Hauser L."/>
            <person name="Chang Y.J."/>
            <person name="Jeffries C.D."/>
            <person name="Detter J.C."/>
            <person name="Rohde M."/>
            <person name="Brambilla E."/>
            <person name="Spring S."/>
            <person name="Goker M."/>
            <person name="Sikorski J."/>
            <person name="Woyke T."/>
            <person name="Bristow J."/>
            <person name="Eisen J.A."/>
            <person name="Markowitz V."/>
            <person name="Hugenholtz P."/>
            <person name="Klenk H.P."/>
            <person name="Kyrpides N.C."/>
        </authorList>
    </citation>
    <scope>NUCLEOTIDE SEQUENCE [LARGE SCALE GENOMIC DNA]</scope>
    <source>
        <strain evidence="3">DSM 11293 / JCM 15392 / SEBR 4228</strain>
    </source>
</reference>
<dbReference type="EMBL" id="CP002116">
    <property type="protein sequence ID" value="ADK79898.1"/>
    <property type="molecule type" value="Genomic_DNA"/>
</dbReference>
<gene>
    <name evidence="2" type="ordered locus">Spirs_0763</name>
</gene>
<dbReference type="GO" id="GO:0016853">
    <property type="term" value="F:isomerase activity"/>
    <property type="evidence" value="ECO:0007669"/>
    <property type="project" value="UniProtKB-KW"/>
</dbReference>
<name>E1RC18_SEDSS</name>
<evidence type="ECO:0000313" key="2">
    <source>
        <dbReference type="EMBL" id="ADK79898.1"/>
    </source>
</evidence>
<dbReference type="STRING" id="573413.Spirs_0763"/>
<dbReference type="SUPFAM" id="SSF51658">
    <property type="entry name" value="Xylose isomerase-like"/>
    <property type="match status" value="1"/>
</dbReference>